<keyword evidence="1" id="KW-0812">Transmembrane</keyword>
<keyword evidence="1" id="KW-1133">Transmembrane helix</keyword>
<evidence type="ECO:0000313" key="3">
    <source>
        <dbReference type="Proteomes" id="UP001187531"/>
    </source>
</evidence>
<feature type="transmembrane region" description="Helical" evidence="1">
    <location>
        <begin position="422"/>
        <end position="446"/>
    </location>
</feature>
<keyword evidence="1" id="KW-0472">Membrane</keyword>
<dbReference type="Proteomes" id="UP001187531">
    <property type="component" value="Unassembled WGS sequence"/>
</dbReference>
<dbReference type="EMBL" id="JAVRJZ010000019">
    <property type="protein sequence ID" value="KAK2706817.1"/>
    <property type="molecule type" value="Genomic_DNA"/>
</dbReference>
<name>A0AA88HK24_ARTSF</name>
<evidence type="ECO:0000313" key="2">
    <source>
        <dbReference type="EMBL" id="KAK2706817.1"/>
    </source>
</evidence>
<gene>
    <name evidence="2" type="ORF">QYM36_014750</name>
</gene>
<dbReference type="AlphaFoldDB" id="A0AA88HK24"/>
<reference evidence="2" key="1">
    <citation type="submission" date="2023-07" db="EMBL/GenBank/DDBJ databases">
        <title>Chromosome-level genome assembly of Artemia franciscana.</title>
        <authorList>
            <person name="Jo E."/>
        </authorList>
    </citation>
    <scope>NUCLEOTIDE SEQUENCE</scope>
    <source>
        <tissue evidence="2">Whole body</tissue>
    </source>
</reference>
<keyword evidence="3" id="KW-1185">Reference proteome</keyword>
<comment type="caution">
    <text evidence="2">The sequence shown here is derived from an EMBL/GenBank/DDBJ whole genome shotgun (WGS) entry which is preliminary data.</text>
</comment>
<proteinExistence type="predicted"/>
<evidence type="ECO:0000256" key="1">
    <source>
        <dbReference type="SAM" id="Phobius"/>
    </source>
</evidence>
<accession>A0AA88HK24</accession>
<sequence>MTELQRFWLQKRCKMDWVRGKLSIWQIFILINVCVNGKTIDIANLCDMDIQLQNPSCSITETLECPGQEEENEITFKNKILFSEGYFPNDRFSVELLVSCSRVKTFHEITVKNITMPNPESSLSIGDGKVSNQNGIYSSTSSEDGLVFTNEENFWIVIEFLASKDFSPTIIIQATSVPKQVFQNAADATGIETESLERNAIYTWKLDNNFNSSEKHLTANFESINLSTTAGDILLVSDDIPFVSETIVMPYIAKNVTIQFRQQTTQVTLETGRHIKPLNISFKATFRYDDPITTVSPLTTTTTLRPPPELEYIRIVILGWEISHQLNDTAAEEVKENIETIVHCYCSSNTCLEKSQVDPYNIYLMNIATCLHSWTVDFENCTQAQVASNILKMNELKLALGDYECRKKSNYSIYFPEEMFDFYNIIAVPLAVISLAVIVVAILAIWRGTAAYYYRKQIKSSTRQYQEASSDDGKESNWAAKKAGELNEAFEAVEDDDDVIFDPTKDGSVYSRYSSVSGQSTYATDGEPKSVTYTSGRFPSVKRQESIERKMPYAVVPQTELLQRLQQGRASTASSANFSTTDL</sequence>
<protein>
    <submittedName>
        <fullName evidence="2">Uncharacterized protein</fullName>
    </submittedName>
</protein>
<organism evidence="2 3">
    <name type="scientific">Artemia franciscana</name>
    <name type="common">Brine shrimp</name>
    <name type="synonym">Artemia sanfranciscana</name>
    <dbReference type="NCBI Taxonomy" id="6661"/>
    <lineage>
        <taxon>Eukaryota</taxon>
        <taxon>Metazoa</taxon>
        <taxon>Ecdysozoa</taxon>
        <taxon>Arthropoda</taxon>
        <taxon>Crustacea</taxon>
        <taxon>Branchiopoda</taxon>
        <taxon>Anostraca</taxon>
        <taxon>Artemiidae</taxon>
        <taxon>Artemia</taxon>
    </lineage>
</organism>